<gene>
    <name evidence="1" type="ORF">KQI86_10070</name>
</gene>
<evidence type="ECO:0000313" key="1">
    <source>
        <dbReference type="EMBL" id="MBU5484678.1"/>
    </source>
</evidence>
<organism evidence="1 2">
    <name type="scientific">Clostridium mobile</name>
    <dbReference type="NCBI Taxonomy" id="2841512"/>
    <lineage>
        <taxon>Bacteria</taxon>
        <taxon>Bacillati</taxon>
        <taxon>Bacillota</taxon>
        <taxon>Clostridia</taxon>
        <taxon>Eubacteriales</taxon>
        <taxon>Clostridiaceae</taxon>
        <taxon>Clostridium</taxon>
    </lineage>
</organism>
<name>A0ABS6EI22_9CLOT</name>
<comment type="caution">
    <text evidence="1">The sequence shown here is derived from an EMBL/GenBank/DDBJ whole genome shotgun (WGS) entry which is preliminary data.</text>
</comment>
<keyword evidence="2" id="KW-1185">Reference proteome</keyword>
<dbReference type="RefSeq" id="WP_216439139.1">
    <property type="nucleotide sequence ID" value="NZ_JAHLQF010000002.1"/>
</dbReference>
<reference evidence="1 2" key="1">
    <citation type="submission" date="2021-06" db="EMBL/GenBank/DDBJ databases">
        <authorList>
            <person name="Sun Q."/>
            <person name="Li D."/>
        </authorList>
    </citation>
    <scope>NUCLEOTIDE SEQUENCE [LARGE SCALE GENOMIC DNA]</scope>
    <source>
        <strain evidence="1 2">MSJ-11</strain>
    </source>
</reference>
<dbReference type="Proteomes" id="UP000726170">
    <property type="component" value="Unassembled WGS sequence"/>
</dbReference>
<accession>A0ABS6EI22</accession>
<evidence type="ECO:0000313" key="2">
    <source>
        <dbReference type="Proteomes" id="UP000726170"/>
    </source>
</evidence>
<dbReference type="EMBL" id="JAHLQF010000002">
    <property type="protein sequence ID" value="MBU5484678.1"/>
    <property type="molecule type" value="Genomic_DNA"/>
</dbReference>
<protein>
    <submittedName>
        <fullName evidence="1">Uncharacterized protein</fullName>
    </submittedName>
</protein>
<proteinExistence type="predicted"/>
<sequence length="106" mass="12280">MKEMEKDLEFKYGDQEQVIQYNSGDKMNFTFPQGAVFFVGSNEGMVLCNKINIFKEELGYQIHTKIELRNDENIIGVFFVDVEKSIQIILSSDDTLFKAAFIYNAF</sequence>